<feature type="chain" id="PRO_5038340217" evidence="6">
    <location>
        <begin position="28"/>
        <end position="553"/>
    </location>
</feature>
<dbReference type="Gene3D" id="3.40.190.10">
    <property type="entry name" value="Periplasmic binding protein-like II"/>
    <property type="match status" value="1"/>
</dbReference>
<evidence type="ECO:0000256" key="1">
    <source>
        <dbReference type="ARBA" id="ARBA00004196"/>
    </source>
</evidence>
<comment type="subcellular location">
    <subcellularLocation>
        <location evidence="1">Cell envelope</location>
    </subcellularLocation>
</comment>
<evidence type="ECO:0000256" key="2">
    <source>
        <dbReference type="ARBA" id="ARBA00008520"/>
    </source>
</evidence>
<dbReference type="AlphaFoldDB" id="A0A516PY82"/>
<dbReference type="InterPro" id="IPR050490">
    <property type="entry name" value="Bact_solute-bd_prot1"/>
</dbReference>
<dbReference type="KEGG" id="mik:FOE78_09685"/>
<evidence type="ECO:0000256" key="6">
    <source>
        <dbReference type="SAM" id="SignalP"/>
    </source>
</evidence>
<reference evidence="7 8" key="1">
    <citation type="submission" date="2019-07" db="EMBL/GenBank/DDBJ databases">
        <title>Microlunatus dokdonensis sp. nov. isolated from the rhizospheric soil of the wild plant Elymus tsukushiensis.</title>
        <authorList>
            <person name="Ghim S.-Y."/>
            <person name="Hwang Y.-J."/>
            <person name="Son J.-S."/>
            <person name="Shin J.-H."/>
        </authorList>
    </citation>
    <scope>NUCLEOTIDE SEQUENCE [LARGE SCALE GENOMIC DNA]</scope>
    <source>
        <strain evidence="7 8">KUDC0627</strain>
    </source>
</reference>
<protein>
    <submittedName>
        <fullName evidence="7">Sugar ABC transporter substrate-binding protein</fullName>
    </submittedName>
</protein>
<sequence>MTPTPSARGLNRRGFLTALGLSAAAVGAGGALSGCSSSGSTTPQASTAGKVSAGNLPKYVPIEYAKPDFPAKNGSPAGYAKMPTTLVKSVKTTPGTGKTITAMTPLWGTIPPSKGNQYYEAVNKMLGDTIDFQISDGNTYGDKLATVLASKKDVADWVQIPSWNLPARFGSEIVENVFLDLTPHLAGDAVTKYPNLANIPTDAWKACVWNDKLYGLPYPSSGGVGNAIFYRDDLLKKLGITADPKSAQDFLDLAKELTDPSKKQWGSDDPWNAMGLIFSLVPKWRLDDSGKLINRVETPEYKEALEWSHKMFKAGVVHPDAVAGKTDEAKARFQSGRTMMAFDGTGGWNEALRDNLKGNPSYSQMPFLPFGADASTAPVYWKGAGAGMYSFIKKTDDKAKIEELLKLANALAAPFGTDEFQLINYGVEGVHYNLDSDGLPQPTDLAAKEVQPTYIFLVDPPVVEAHVQYPGFVKDYCTWAIKAGESVKEPLFYGMNITEPSQYASIGQPFTDLESDIGRGRKPISALDDAIKEWQAAGGNELRTFYQQILDNQ</sequence>
<dbReference type="RefSeq" id="WP_143986101.1">
    <property type="nucleotide sequence ID" value="NZ_CP041692.1"/>
</dbReference>
<evidence type="ECO:0000256" key="5">
    <source>
        <dbReference type="SAM" id="MobiDB-lite"/>
    </source>
</evidence>
<evidence type="ECO:0000256" key="4">
    <source>
        <dbReference type="ARBA" id="ARBA00022729"/>
    </source>
</evidence>
<evidence type="ECO:0000256" key="3">
    <source>
        <dbReference type="ARBA" id="ARBA00022448"/>
    </source>
</evidence>
<evidence type="ECO:0000313" key="8">
    <source>
        <dbReference type="Proteomes" id="UP000319263"/>
    </source>
</evidence>
<dbReference type="Pfam" id="PF01547">
    <property type="entry name" value="SBP_bac_1"/>
    <property type="match status" value="1"/>
</dbReference>
<proteinExistence type="inferred from homology"/>
<keyword evidence="3" id="KW-0813">Transport</keyword>
<name>A0A516PY82_9ACTN</name>
<gene>
    <name evidence="7" type="ORF">FOE78_09685</name>
</gene>
<evidence type="ECO:0000313" key="7">
    <source>
        <dbReference type="EMBL" id="QDP96135.1"/>
    </source>
</evidence>
<accession>A0A516PY82</accession>
<keyword evidence="4 6" id="KW-0732">Signal</keyword>
<organism evidence="7 8">
    <name type="scientific">Microlunatus elymi</name>
    <dbReference type="NCBI Taxonomy" id="2596828"/>
    <lineage>
        <taxon>Bacteria</taxon>
        <taxon>Bacillati</taxon>
        <taxon>Actinomycetota</taxon>
        <taxon>Actinomycetes</taxon>
        <taxon>Propionibacteriales</taxon>
        <taxon>Propionibacteriaceae</taxon>
        <taxon>Microlunatus</taxon>
    </lineage>
</organism>
<feature type="region of interest" description="Disordered" evidence="5">
    <location>
        <begin position="33"/>
        <end position="52"/>
    </location>
</feature>
<dbReference type="InterPro" id="IPR006059">
    <property type="entry name" value="SBP"/>
</dbReference>
<dbReference type="PROSITE" id="PS51318">
    <property type="entry name" value="TAT"/>
    <property type="match status" value="1"/>
</dbReference>
<dbReference type="PANTHER" id="PTHR43649:SF31">
    <property type="entry name" value="SN-GLYCEROL-3-PHOSPHATE-BINDING PERIPLASMIC PROTEIN UGPB"/>
    <property type="match status" value="1"/>
</dbReference>
<dbReference type="InterPro" id="IPR006311">
    <property type="entry name" value="TAT_signal"/>
</dbReference>
<dbReference type="GO" id="GO:0030313">
    <property type="term" value="C:cell envelope"/>
    <property type="evidence" value="ECO:0007669"/>
    <property type="project" value="UniProtKB-SubCell"/>
</dbReference>
<dbReference type="Proteomes" id="UP000319263">
    <property type="component" value="Chromosome"/>
</dbReference>
<keyword evidence="8" id="KW-1185">Reference proteome</keyword>
<dbReference type="EMBL" id="CP041692">
    <property type="protein sequence ID" value="QDP96135.1"/>
    <property type="molecule type" value="Genomic_DNA"/>
</dbReference>
<dbReference type="SUPFAM" id="SSF53850">
    <property type="entry name" value="Periplasmic binding protein-like II"/>
    <property type="match status" value="1"/>
</dbReference>
<dbReference type="OrthoDB" id="3714110at2"/>
<comment type="similarity">
    <text evidence="2">Belongs to the bacterial solute-binding protein 1 family.</text>
</comment>
<dbReference type="PANTHER" id="PTHR43649">
    <property type="entry name" value="ARABINOSE-BINDING PROTEIN-RELATED"/>
    <property type="match status" value="1"/>
</dbReference>
<feature type="signal peptide" evidence="6">
    <location>
        <begin position="1"/>
        <end position="27"/>
    </location>
</feature>